<dbReference type="Pfam" id="PF26180">
    <property type="entry name" value="PAP-OAS1"/>
    <property type="match status" value="1"/>
</dbReference>
<dbReference type="InterPro" id="IPR058921">
    <property type="entry name" value="PAP/OAS1-rel"/>
</dbReference>
<comment type="caution">
    <text evidence="3">The sequence shown here is derived from an EMBL/GenBank/DDBJ whole genome shotgun (WGS) entry which is preliminary data.</text>
</comment>
<dbReference type="Gene3D" id="3.30.460.10">
    <property type="entry name" value="Beta Polymerase, domain 2"/>
    <property type="match status" value="1"/>
</dbReference>
<keyword evidence="4" id="KW-1185">Reference proteome</keyword>
<feature type="compositionally biased region" description="Basic residues" evidence="1">
    <location>
        <begin position="503"/>
        <end position="515"/>
    </location>
</feature>
<feature type="region of interest" description="Disordered" evidence="1">
    <location>
        <begin position="430"/>
        <end position="539"/>
    </location>
</feature>
<feature type="compositionally biased region" description="Basic residues" evidence="1">
    <location>
        <begin position="470"/>
        <end position="481"/>
    </location>
</feature>
<evidence type="ECO:0000313" key="4">
    <source>
        <dbReference type="Proteomes" id="UP001431209"/>
    </source>
</evidence>
<gene>
    <name evidence="3" type="ORF">AKO1_004523</name>
</gene>
<evidence type="ECO:0000256" key="1">
    <source>
        <dbReference type="SAM" id="MobiDB-lite"/>
    </source>
</evidence>
<feature type="compositionally biased region" description="Polar residues" evidence="1">
    <location>
        <begin position="485"/>
        <end position="502"/>
    </location>
</feature>
<dbReference type="SUPFAM" id="SSF81301">
    <property type="entry name" value="Nucleotidyltransferase"/>
    <property type="match status" value="1"/>
</dbReference>
<dbReference type="Proteomes" id="UP001431209">
    <property type="component" value="Unassembled WGS sequence"/>
</dbReference>
<dbReference type="InterPro" id="IPR043519">
    <property type="entry name" value="NT_sf"/>
</dbReference>
<proteinExistence type="predicted"/>
<dbReference type="SUPFAM" id="SSF81631">
    <property type="entry name" value="PAP/OAS1 substrate-binding domain"/>
    <property type="match status" value="1"/>
</dbReference>
<name>A0AAW2Z3U5_9EUKA</name>
<accession>A0AAW2Z3U5</accession>
<organism evidence="3 4">
    <name type="scientific">Acrasis kona</name>
    <dbReference type="NCBI Taxonomy" id="1008807"/>
    <lineage>
        <taxon>Eukaryota</taxon>
        <taxon>Discoba</taxon>
        <taxon>Heterolobosea</taxon>
        <taxon>Tetramitia</taxon>
        <taxon>Eutetramitia</taxon>
        <taxon>Acrasidae</taxon>
        <taxon>Acrasis</taxon>
    </lineage>
</organism>
<dbReference type="Gene3D" id="1.10.1410.10">
    <property type="match status" value="1"/>
</dbReference>
<sequence length="539" mass="61981">MKVFNELKAQLKSLGLTALLYGSVVFETYLPGGDIDISIFVDKESMHEVPWYVKVENLLIESKKQKTMNVKDITFINAEIKLIKCVIEGMPIDLSANQTGGLSTLCFLTEVDAAFGKDHLFKKCVILLKAWCYFESRTLGSHHGLISSYGLTVLLMYIFNAYYEQINTPLDALLLFLDVYSRFDWSQYGVTLQGPILLQSLPELQLVRVDGLPEKLYLSEEFINKCKQYVQSMGYKVLTAKNLNVVDPLRDFNNLGRSVSRNNFLRIKRALTKGRETLKDITTSDQTERILTDFFKNSFLKCNGDLDDIKNQDPEKFLPKDVGNFFDTNLEECRNTFLLSLMLFNDSQWMQEQQQQQQQQTFTKQVWENNEIKPETKNEFNQPFTNYYYQPKVNNTHQQHYYNNEHSTDAQHNTLIPSLDLEAEPNAEDITYGQSRKNRSSSTTSSISKKSPREHKKMERPLGDFIVTDKRKKRRNSHKGKSVQEKQVTGTQSSSEVKTNAPTKKKKINKKKKKSVGPSSAPDLLKTTSDIHSNQNTIQ</sequence>
<dbReference type="AlphaFoldDB" id="A0AAW2Z3U5"/>
<dbReference type="InterPro" id="IPR058920">
    <property type="entry name" value="PAP-OAS1-bd-rel"/>
</dbReference>
<evidence type="ECO:0000313" key="3">
    <source>
        <dbReference type="EMBL" id="KAL0483927.1"/>
    </source>
</evidence>
<feature type="domain" description="PAP/OAS1 substrate-binding-related" evidence="2">
    <location>
        <begin position="116"/>
        <end position="298"/>
    </location>
</feature>
<protein>
    <submittedName>
        <fullName evidence="3">Gld-4</fullName>
    </submittedName>
</protein>
<evidence type="ECO:0000259" key="2">
    <source>
        <dbReference type="Pfam" id="PF26180"/>
    </source>
</evidence>
<reference evidence="3 4" key="1">
    <citation type="submission" date="2024-03" db="EMBL/GenBank/DDBJ databases">
        <title>The Acrasis kona genome and developmental transcriptomes reveal deep origins of eukaryotic multicellular pathways.</title>
        <authorList>
            <person name="Sheikh S."/>
            <person name="Fu C.-J."/>
            <person name="Brown M.W."/>
            <person name="Baldauf S.L."/>
        </authorList>
    </citation>
    <scope>NUCLEOTIDE SEQUENCE [LARGE SCALE GENOMIC DNA]</scope>
    <source>
        <strain evidence="3 4">ATCC MYA-3509</strain>
    </source>
</reference>
<dbReference type="PANTHER" id="PTHR45979">
    <property type="entry name" value="PAP/OAS1 SUBSTRATE-BINDING DOMAIN SUPERFAMILY"/>
    <property type="match status" value="1"/>
</dbReference>
<feature type="compositionally biased region" description="Low complexity" evidence="1">
    <location>
        <begin position="440"/>
        <end position="449"/>
    </location>
</feature>
<dbReference type="PANTHER" id="PTHR45979:SF30">
    <property type="entry name" value="NUCLEOTIDYLTRANSFERASE"/>
    <property type="match status" value="1"/>
</dbReference>
<feature type="compositionally biased region" description="Polar residues" evidence="1">
    <location>
        <begin position="526"/>
        <end position="539"/>
    </location>
</feature>
<dbReference type="EMBL" id="JAOPGA020001001">
    <property type="protein sequence ID" value="KAL0483927.1"/>
    <property type="molecule type" value="Genomic_DNA"/>
</dbReference>